<sequence>MTQHHTTEAAQAEGERAESKRDRVRRLLLRPLAEIGFRWPKGISAEEGQRRLDRIADDLAYLGDDNLIRVCSTLRSKGEGSGRCFWPAHATFVAYGQLAQPRPLSELPGLASWFGSAAGRQAEAGGRLVAEFRFWLHKHRPPMNDGERRLIVSRAGEMRDRVARLRDRLDHGLAVDPAEEAWLAGYQRHEVQAREMIRAAGAETGGQAA</sequence>
<name>A0A7L9WL20_9RHOB</name>
<feature type="region of interest" description="Disordered" evidence="1">
    <location>
        <begin position="1"/>
        <end position="20"/>
    </location>
</feature>
<proteinExistence type="predicted"/>
<accession>A0A7L9WL20</accession>
<gene>
    <name evidence="2" type="ORF">F3W81_09905</name>
</gene>
<organism evidence="2 3">
    <name type="scientific">Pseudooceanicola spongiae</name>
    <dbReference type="NCBI Taxonomy" id="2613965"/>
    <lineage>
        <taxon>Bacteria</taxon>
        <taxon>Pseudomonadati</taxon>
        <taxon>Pseudomonadota</taxon>
        <taxon>Alphaproteobacteria</taxon>
        <taxon>Rhodobacterales</taxon>
        <taxon>Paracoccaceae</taxon>
        <taxon>Pseudooceanicola</taxon>
    </lineage>
</organism>
<evidence type="ECO:0000313" key="3">
    <source>
        <dbReference type="Proteomes" id="UP000594118"/>
    </source>
</evidence>
<dbReference type="Proteomes" id="UP000594118">
    <property type="component" value="Chromosome"/>
</dbReference>
<reference evidence="2 3" key="1">
    <citation type="submission" date="2019-10" db="EMBL/GenBank/DDBJ databases">
        <title>Pseudopuniceibacterium sp. HQ09 islated from Antarctica.</title>
        <authorList>
            <person name="Liao L."/>
            <person name="Su S."/>
            <person name="Chen B."/>
            <person name="Yu Y."/>
        </authorList>
    </citation>
    <scope>NUCLEOTIDE SEQUENCE [LARGE SCALE GENOMIC DNA]</scope>
    <source>
        <strain evidence="2 3">HQ09</strain>
    </source>
</reference>
<protein>
    <submittedName>
        <fullName evidence="2">Uncharacterized protein</fullName>
    </submittedName>
</protein>
<dbReference type="RefSeq" id="WP_193083414.1">
    <property type="nucleotide sequence ID" value="NZ_CP045201.1"/>
</dbReference>
<dbReference type="KEGG" id="pshq:F3W81_09905"/>
<keyword evidence="3" id="KW-1185">Reference proteome</keyword>
<dbReference type="EMBL" id="CP045201">
    <property type="protein sequence ID" value="QOL81095.1"/>
    <property type="molecule type" value="Genomic_DNA"/>
</dbReference>
<evidence type="ECO:0000256" key="1">
    <source>
        <dbReference type="SAM" id="MobiDB-lite"/>
    </source>
</evidence>
<evidence type="ECO:0000313" key="2">
    <source>
        <dbReference type="EMBL" id="QOL81095.1"/>
    </source>
</evidence>
<dbReference type="AlphaFoldDB" id="A0A7L9WL20"/>